<evidence type="ECO:0000256" key="2">
    <source>
        <dbReference type="PROSITE-ProRule" id="PRU00591"/>
    </source>
</evidence>
<feature type="chain" id="PRO_5039481230" description="SCP domain-containing protein" evidence="3">
    <location>
        <begin position="30"/>
        <end position="345"/>
    </location>
</feature>
<dbReference type="CDD" id="cd05379">
    <property type="entry name" value="CAP_bacterial"/>
    <property type="match status" value="1"/>
</dbReference>
<feature type="repeat" description="Cell wall-binding" evidence="2">
    <location>
        <begin position="157"/>
        <end position="176"/>
    </location>
</feature>
<evidence type="ECO:0000313" key="8">
    <source>
        <dbReference type="Proteomes" id="UP000671910"/>
    </source>
</evidence>
<dbReference type="Proteomes" id="UP000671910">
    <property type="component" value="Chromosome"/>
</dbReference>
<feature type="repeat" description="Cell wall-binding" evidence="2">
    <location>
        <begin position="96"/>
        <end position="115"/>
    </location>
</feature>
<dbReference type="Gene3D" id="3.40.33.10">
    <property type="entry name" value="CAP"/>
    <property type="match status" value="1"/>
</dbReference>
<feature type="domain" description="SCP" evidence="4">
    <location>
        <begin position="225"/>
        <end position="337"/>
    </location>
</feature>
<dbReference type="InterPro" id="IPR014044">
    <property type="entry name" value="CAP_dom"/>
</dbReference>
<feature type="signal peptide" evidence="3">
    <location>
        <begin position="1"/>
        <end position="29"/>
    </location>
</feature>
<dbReference type="PROSITE" id="PS51170">
    <property type="entry name" value="CW"/>
    <property type="match status" value="3"/>
</dbReference>
<feature type="repeat" description="Cell wall-binding" evidence="2">
    <location>
        <begin position="137"/>
        <end position="156"/>
    </location>
</feature>
<dbReference type="Proteomes" id="UP000636394">
    <property type="component" value="Unassembled WGS sequence"/>
</dbReference>
<dbReference type="AlphaFoldDB" id="A0A9E6MQG5"/>
<dbReference type="Pfam" id="PF00188">
    <property type="entry name" value="CAP"/>
    <property type="match status" value="1"/>
</dbReference>
<evidence type="ECO:0000256" key="1">
    <source>
        <dbReference type="ARBA" id="ARBA00022737"/>
    </source>
</evidence>
<evidence type="ECO:0000259" key="4">
    <source>
        <dbReference type="Pfam" id="PF00188"/>
    </source>
</evidence>
<keyword evidence="3" id="KW-0732">Signal</keyword>
<dbReference type="EMBL" id="WPCR01000009">
    <property type="protein sequence ID" value="NHM14700.1"/>
    <property type="molecule type" value="Genomic_DNA"/>
</dbReference>
<dbReference type="PANTHER" id="PTHR31157:SF1">
    <property type="entry name" value="SCP DOMAIN-CONTAINING PROTEIN"/>
    <property type="match status" value="1"/>
</dbReference>
<gene>
    <name evidence="5" type="ORF">GMI68_07980</name>
    <name evidence="6" type="ORF">J7S26_07975</name>
</gene>
<dbReference type="InterPro" id="IPR018337">
    <property type="entry name" value="Cell_wall/Cho-bd_repeat"/>
</dbReference>
<dbReference type="Pfam" id="PF19127">
    <property type="entry name" value="Choline_bind_3"/>
    <property type="match status" value="2"/>
</dbReference>
<evidence type="ECO:0000313" key="6">
    <source>
        <dbReference type="EMBL" id="QTU84270.1"/>
    </source>
</evidence>
<dbReference type="KEGG" id="ebz:J7S26_07975"/>
<dbReference type="Gene3D" id="2.10.270.10">
    <property type="entry name" value="Cholin Binding"/>
    <property type="match status" value="2"/>
</dbReference>
<keyword evidence="7" id="KW-1185">Reference proteome</keyword>
<reference evidence="6" key="2">
    <citation type="submission" date="2021-04" db="EMBL/GenBank/DDBJ databases">
        <title>Novel species in family Eggerthellaceae.</title>
        <authorList>
            <person name="Zhang G."/>
        </authorList>
    </citation>
    <scope>NUCLEOTIDE SEQUENCE</scope>
    <source>
        <strain evidence="6">Zg-886</strain>
    </source>
</reference>
<dbReference type="SUPFAM" id="SSF69360">
    <property type="entry name" value="Cell wall binding repeat"/>
    <property type="match status" value="1"/>
</dbReference>
<organism evidence="6 8">
    <name type="scientific">Xiamenia xianingshaonis</name>
    <dbReference type="NCBI Taxonomy" id="2682776"/>
    <lineage>
        <taxon>Bacteria</taxon>
        <taxon>Bacillati</taxon>
        <taxon>Actinomycetota</taxon>
        <taxon>Coriobacteriia</taxon>
        <taxon>Eggerthellales</taxon>
        <taxon>Eggerthellaceae</taxon>
        <taxon>Xiamenia</taxon>
    </lineage>
</organism>
<dbReference type="SUPFAM" id="SSF55797">
    <property type="entry name" value="PR-1-like"/>
    <property type="match status" value="1"/>
</dbReference>
<dbReference type="EMBL" id="CP072829">
    <property type="protein sequence ID" value="QTU84270.1"/>
    <property type="molecule type" value="Genomic_DNA"/>
</dbReference>
<dbReference type="PANTHER" id="PTHR31157">
    <property type="entry name" value="SCP DOMAIN-CONTAINING PROTEIN"/>
    <property type="match status" value="1"/>
</dbReference>
<dbReference type="RefSeq" id="WP_166340056.1">
    <property type="nucleotide sequence ID" value="NZ_CP072829.1"/>
</dbReference>
<reference evidence="5 7" key="1">
    <citation type="submission" date="2019-11" db="EMBL/GenBank/DDBJ databases">
        <title>Eggerthellaceae novel genus isolated from the rectal contents of marmort.</title>
        <authorList>
            <person name="Zhang G."/>
        </authorList>
    </citation>
    <scope>NUCLEOTIDE SEQUENCE [LARGE SCALE GENOMIC DNA]</scope>
    <source>
        <strain evidence="5">Zg-886</strain>
        <strain evidence="7">zg-886</strain>
    </source>
</reference>
<proteinExistence type="predicted"/>
<sequence length="345" mass="37865">MAVKQRGNWAAKGLSAMMALVLASGLAVGAVAAQPLVKSDLGEGGSVAYAAAKGSWQYSRAKHAWWYLFDNGTYPTSGSLRIGGSSYFFDRNGWMQTGWIKSGGRWYYCDSSGAMATGWRKVGKTWYYLHPTYGSMVTGWQRVGDTWYCFDSSGAMKTGWLKSGAQWYYLNPSGAMATGWKEISGEWYYFLPESGVMATNRYIGSYWVNSDGVWEVTKIDARELLDLVNQARARIGVAPLQWSDSLTDTALIRARESSTPGNFSHTRPNGSSCFTAYPGGLTEAGENLAAGPTSAAKVHNGWMRSAGHRKNVLSPEYNVMGAACVNVDDAYHYYWTESFGYDPSV</sequence>
<evidence type="ECO:0000313" key="5">
    <source>
        <dbReference type="EMBL" id="NHM14700.1"/>
    </source>
</evidence>
<evidence type="ECO:0000313" key="7">
    <source>
        <dbReference type="Proteomes" id="UP000636394"/>
    </source>
</evidence>
<dbReference type="InterPro" id="IPR035940">
    <property type="entry name" value="CAP_sf"/>
</dbReference>
<keyword evidence="1" id="KW-0677">Repeat</keyword>
<evidence type="ECO:0000256" key="3">
    <source>
        <dbReference type="SAM" id="SignalP"/>
    </source>
</evidence>
<accession>A0A9E6MQG5</accession>
<protein>
    <recommendedName>
        <fullName evidence="4">SCP domain-containing protein</fullName>
    </recommendedName>
</protein>
<name>A0A9E6MQG5_9ACTN</name>